<organism evidence="1 2">
    <name type="scientific">Vreelandella aquamarina</name>
    <dbReference type="NCBI Taxonomy" id="77097"/>
    <lineage>
        <taxon>Bacteria</taxon>
        <taxon>Pseudomonadati</taxon>
        <taxon>Pseudomonadota</taxon>
        <taxon>Gammaproteobacteria</taxon>
        <taxon>Oceanospirillales</taxon>
        <taxon>Halomonadaceae</taxon>
        <taxon>Vreelandella</taxon>
    </lineage>
</organism>
<reference evidence="1" key="1">
    <citation type="submission" date="2020-06" db="EMBL/GenBank/DDBJ databases">
        <title>Whole Genome Sequence of Halomonas aquamarina MB598.</title>
        <authorList>
            <person name="Pervaiz M."/>
            <person name="Fariq A."/>
            <person name="Yasmin A."/>
            <person name="Welch M."/>
        </authorList>
    </citation>
    <scope>NUCLEOTIDE SEQUENCE</scope>
    <source>
        <strain evidence="1">MB598</strain>
    </source>
</reference>
<name>A0ACC5VR63_9GAMM</name>
<proteinExistence type="predicted"/>
<dbReference type="EMBL" id="JABYQT010000002">
    <property type="protein sequence ID" value="MBZ5486637.1"/>
    <property type="molecule type" value="Genomic_DNA"/>
</dbReference>
<accession>A0ACC5VR63</accession>
<keyword evidence="2" id="KW-1185">Reference proteome</keyword>
<evidence type="ECO:0000313" key="1">
    <source>
        <dbReference type="EMBL" id="MBZ5486637.1"/>
    </source>
</evidence>
<gene>
    <name evidence="1" type="ORF">HW452_03765</name>
</gene>
<protein>
    <submittedName>
        <fullName evidence="1">DUF3971 domain-containing protein</fullName>
    </submittedName>
</protein>
<dbReference type="Proteomes" id="UP001319846">
    <property type="component" value="Unassembled WGS sequence"/>
</dbReference>
<comment type="caution">
    <text evidence="1">The sequence shown here is derived from an EMBL/GenBank/DDBJ whole genome shotgun (WGS) entry which is preliminary data.</text>
</comment>
<evidence type="ECO:0000313" key="2">
    <source>
        <dbReference type="Proteomes" id="UP001319846"/>
    </source>
</evidence>
<sequence length="1289" mass="140959">MTIRSLRRWSLILLAGVLGFTAVTLLLLRLAFSQVDSLTPRLEAWLERQVGAPVQIEHLSVSFARRELVLALDGLDVTTPRGQKLLSLDQAELRLDMVASLRSLLPIFSDVRLRSTEFHLFQDESGTWQWPAPARLPLYMTPEPDVDLARIDAWTEWLLRQRIWVDDTRVMLHGRQDSATLYAKTLLLTGNAQGAYLQGEVDILEARSGQADSVLPAAQLLAEMTPGPDGVDDFSATLKLEVQFDQLRKLVDVFRPDHVAYLEQAGGDARLWGRWQAGKLQESRLAIEIPQLMLRHDVEYAVLRDIEAHGEWQRDGDGGEAWLSGDAQSVEWAEPAGAVEGPALPRHWYLAHQPGEWELRTSAFELASLTAWRDYVFLPESVTRVLQTLAPRGQVQGLRLGQSEDRWGVDAALTNLEVSPWEQAPGGGPLDAWVQARDLRGRVTFSSAGDSTLYFPDLFLSPMQLQHADGIVEWVYDGPNTMISGRGLNVDWDGAQVSGGFGLVAGERGGHFGLDIDFANVDALDRPLAHWLPLKAFDAELRDWLLDDISGKVPHGSLRLSLPLGEDITADDISATLALEVAQGRLPIAPQWPHLEEVEGRLRWQHQVLEAQIDHAQSHGVTASRGELTLEDEILNVSGDLHSDGASLIAFLKAMPDMDMSLLDDLEAEGSVDGKLALSLPLQAPEALKLEVSATPVFTRILYTPLDAALKSVEGQLTWQQHADSMALIGSVHGQLLGGEVSADMHTQREGIMLRGHTRVGSLLALADIPADQGREMVEGDIEWQGRVTLEPTPALRLSSQLRGVASHLPAPFAKRAGEPWPWTLDANFENQHVESRLADKAHLRLVNRPDALAGNLHVAGADVEAPAWPSQAGLSIAARVARLDPMEWQQALRPLVSQGGDERSEKQGGGELLSDVPPLEIALDTDCLVHEQTCVGAVELSGRVQGGQVSAAVESDLVAGHVQYQPAARYPLDITIEQLAMDRLLDMATTEHEADALPESWLHAVDTDQASPRGIPGWLASVPDGRLRLAEIGMGERRFGPLSAYWHTDGQRLALAPVGLTLGQLSARGELHWEGDALHSRTRANLTLQGGDVGTALERLDQPVAMRSRQTDAAANLSWAGAPWQFELRRAEGEMKVDVRDGRFVMLESAPVRLVGLLNLDNILRRLRLDFSDMTGEGTAYDRVYGSADVANGQLRLRGPLKIEAPAAKLELTGSVNLLRQELDQRLGVVLPVTQTLPIAAVAVGAPVVGGALFIADQLLGDALDRATTIHYRVQGPWTSPQVTLEGP</sequence>